<evidence type="ECO:0000313" key="3">
    <source>
        <dbReference type="EMBL" id="TVU21032.1"/>
    </source>
</evidence>
<dbReference type="AlphaFoldDB" id="A0A5J9UBF0"/>
<sequence>MELWGVEVSSDDLVNAEVLAAAVLSVLLVALGTYGRRRCCHPVVRLVVLGASTLYLLLTSSIISTVKSKSTEPECSGSNSMHAAGKNRVDDARNMWTLLLWFVLILIIKGNADMAAAAAGSTSALPAFGDVSIDGQRISPSVGHLFQYAWLAYLIWVCFPQAGWMDIPILDRSIFIAFCGLGLVSTVLKLAASCSASNSFALGKNARLIAGYMAQLVADDKKNDNEDHQEQQVPRYIVMGERKKYVEKNPQGYRVKPDVLADKHSGLVTLNRVWRLAEDGDGLLTEHRDLCLSYSLFKILRRRLSGYPLADAGSGESLEFVLRGMDSVGAAVDSDRVFRVLVDELWFTSDFYYSPIPLCTLSWWCAALNCLCSVLIIVGAVAVGWIYVDKKVVNTLPYYVITFSLLLAVVLVEAWEIVAGVCSNWNKMALLGHYLRHESAWRRYSCVHAVLAAVLRLRPARRWRDKIGQNSVLEPRRFLKRSGLLSEKLYGRAGLMRSVPVSPSVKDAVLGSLLSSFGRLSKGSGAAAARRVGGKIDWALYGSKTWSRDGGSNTELILMWHVATRLFEMKSTSTSPDMIAARHLSYYCAYLVAAAPELLPDCSAWTQERYKKVSKDVLAALGKNGHRTESTPERYERLVAALSADSRDMVLRRGAEIGRHLVKEYAEDEASACRILADFWSEMLLYVAPSENVKGHVQAMARGGEFVTLVWALLLHAGVTTRPEAPGAAMV</sequence>
<feature type="transmembrane region" description="Helical" evidence="1">
    <location>
        <begin position="43"/>
        <end position="63"/>
    </location>
</feature>
<proteinExistence type="predicted"/>
<accession>A0A5J9UBF0</accession>
<dbReference type="OrthoDB" id="685299at2759"/>
<dbReference type="PANTHER" id="PTHR31325">
    <property type="entry name" value="OS01G0798800 PROTEIN-RELATED"/>
    <property type="match status" value="1"/>
</dbReference>
<feature type="transmembrane region" description="Helical" evidence="1">
    <location>
        <begin position="361"/>
        <end position="386"/>
    </location>
</feature>
<reference evidence="3 4" key="1">
    <citation type="journal article" date="2019" name="Sci. Rep.">
        <title>A high-quality genome of Eragrostis curvula grass provides insights into Poaceae evolution and supports new strategies to enhance forage quality.</title>
        <authorList>
            <person name="Carballo J."/>
            <person name="Santos B.A.C.M."/>
            <person name="Zappacosta D."/>
            <person name="Garbus I."/>
            <person name="Selva J.P."/>
            <person name="Gallo C.A."/>
            <person name="Diaz A."/>
            <person name="Albertini E."/>
            <person name="Caccamo M."/>
            <person name="Echenique V."/>
        </authorList>
    </citation>
    <scope>NUCLEOTIDE SEQUENCE [LARGE SCALE GENOMIC DNA]</scope>
    <source>
        <strain evidence="4">cv. Victoria</strain>
        <tissue evidence="3">Leaf</tissue>
    </source>
</reference>
<dbReference type="Gramene" id="TVU21032">
    <property type="protein sequence ID" value="TVU21032"/>
    <property type="gene ID" value="EJB05_30643"/>
</dbReference>
<keyword evidence="1" id="KW-1133">Transmembrane helix</keyword>
<feature type="transmembrane region" description="Helical" evidence="1">
    <location>
        <begin position="398"/>
        <end position="421"/>
    </location>
</feature>
<dbReference type="Pfam" id="PF04578">
    <property type="entry name" value="DUF594"/>
    <property type="match status" value="1"/>
</dbReference>
<organism evidence="3 4">
    <name type="scientific">Eragrostis curvula</name>
    <name type="common">weeping love grass</name>
    <dbReference type="NCBI Taxonomy" id="38414"/>
    <lineage>
        <taxon>Eukaryota</taxon>
        <taxon>Viridiplantae</taxon>
        <taxon>Streptophyta</taxon>
        <taxon>Embryophyta</taxon>
        <taxon>Tracheophyta</taxon>
        <taxon>Spermatophyta</taxon>
        <taxon>Magnoliopsida</taxon>
        <taxon>Liliopsida</taxon>
        <taxon>Poales</taxon>
        <taxon>Poaceae</taxon>
        <taxon>PACMAD clade</taxon>
        <taxon>Chloridoideae</taxon>
        <taxon>Eragrostideae</taxon>
        <taxon>Eragrostidinae</taxon>
        <taxon>Eragrostis</taxon>
    </lineage>
</organism>
<evidence type="ECO:0000256" key="1">
    <source>
        <dbReference type="SAM" id="Phobius"/>
    </source>
</evidence>
<dbReference type="Pfam" id="PF13968">
    <property type="entry name" value="DUF4220"/>
    <property type="match status" value="1"/>
</dbReference>
<dbReference type="InterPro" id="IPR007658">
    <property type="entry name" value="DUF594"/>
</dbReference>
<keyword evidence="1" id="KW-0812">Transmembrane</keyword>
<gene>
    <name evidence="3" type="ORF">EJB05_30643</name>
</gene>
<evidence type="ECO:0000313" key="4">
    <source>
        <dbReference type="Proteomes" id="UP000324897"/>
    </source>
</evidence>
<evidence type="ECO:0000259" key="2">
    <source>
        <dbReference type="Pfam" id="PF13968"/>
    </source>
</evidence>
<feature type="transmembrane region" description="Helical" evidence="1">
    <location>
        <begin position="13"/>
        <end position="31"/>
    </location>
</feature>
<feature type="non-terminal residue" evidence="3">
    <location>
        <position position="1"/>
    </location>
</feature>
<feature type="transmembrane region" description="Helical" evidence="1">
    <location>
        <begin position="174"/>
        <end position="192"/>
    </location>
</feature>
<dbReference type="EMBL" id="RWGY01000026">
    <property type="protein sequence ID" value="TVU21032.1"/>
    <property type="molecule type" value="Genomic_DNA"/>
</dbReference>
<feature type="transmembrane region" description="Helical" evidence="1">
    <location>
        <begin position="145"/>
        <end position="162"/>
    </location>
</feature>
<keyword evidence="4" id="KW-1185">Reference proteome</keyword>
<protein>
    <recommendedName>
        <fullName evidence="2">DUF4220 domain-containing protein</fullName>
    </recommendedName>
</protein>
<name>A0A5J9UBF0_9POAL</name>
<dbReference type="InterPro" id="IPR025315">
    <property type="entry name" value="DUF4220"/>
</dbReference>
<keyword evidence="1" id="KW-0472">Membrane</keyword>
<comment type="caution">
    <text evidence="3">The sequence shown here is derived from an EMBL/GenBank/DDBJ whole genome shotgun (WGS) entry which is preliminary data.</text>
</comment>
<feature type="transmembrane region" description="Helical" evidence="1">
    <location>
        <begin position="92"/>
        <end position="108"/>
    </location>
</feature>
<feature type="domain" description="DUF4220" evidence="2">
    <location>
        <begin position="98"/>
        <end position="474"/>
    </location>
</feature>
<dbReference type="Proteomes" id="UP000324897">
    <property type="component" value="Unassembled WGS sequence"/>
</dbReference>